<feature type="region of interest" description="Disordered" evidence="1">
    <location>
        <begin position="1"/>
        <end position="58"/>
    </location>
</feature>
<dbReference type="AlphaFoldDB" id="A0A4D6M255"/>
<name>A0A4D6M255_VIGUN</name>
<dbReference type="Proteomes" id="UP000501690">
    <property type="component" value="Linkage Group LG5"/>
</dbReference>
<keyword evidence="3" id="KW-1185">Reference proteome</keyword>
<gene>
    <name evidence="2" type="ORF">DEO72_LG5g2726</name>
</gene>
<dbReference type="EMBL" id="CP039349">
    <property type="protein sequence ID" value="QCD94641.1"/>
    <property type="molecule type" value="Genomic_DNA"/>
</dbReference>
<evidence type="ECO:0000313" key="3">
    <source>
        <dbReference type="Proteomes" id="UP000501690"/>
    </source>
</evidence>
<protein>
    <submittedName>
        <fullName evidence="2">Uncharacterized protein</fullName>
    </submittedName>
</protein>
<evidence type="ECO:0000256" key="1">
    <source>
        <dbReference type="SAM" id="MobiDB-lite"/>
    </source>
</evidence>
<accession>A0A4D6M255</accession>
<reference evidence="2 3" key="1">
    <citation type="submission" date="2019-04" db="EMBL/GenBank/DDBJ databases">
        <title>An improved genome assembly and genetic linkage map for asparagus bean, Vigna unguiculata ssp. sesquipedialis.</title>
        <authorList>
            <person name="Xia Q."/>
            <person name="Zhang R."/>
            <person name="Dong Y."/>
        </authorList>
    </citation>
    <scope>NUCLEOTIDE SEQUENCE [LARGE SCALE GENOMIC DNA]</scope>
    <source>
        <tissue evidence="2">Leaf</tissue>
    </source>
</reference>
<proteinExistence type="predicted"/>
<organism evidence="2 3">
    <name type="scientific">Vigna unguiculata</name>
    <name type="common">Cowpea</name>
    <dbReference type="NCBI Taxonomy" id="3917"/>
    <lineage>
        <taxon>Eukaryota</taxon>
        <taxon>Viridiplantae</taxon>
        <taxon>Streptophyta</taxon>
        <taxon>Embryophyta</taxon>
        <taxon>Tracheophyta</taxon>
        <taxon>Spermatophyta</taxon>
        <taxon>Magnoliopsida</taxon>
        <taxon>eudicotyledons</taxon>
        <taxon>Gunneridae</taxon>
        <taxon>Pentapetalae</taxon>
        <taxon>rosids</taxon>
        <taxon>fabids</taxon>
        <taxon>Fabales</taxon>
        <taxon>Fabaceae</taxon>
        <taxon>Papilionoideae</taxon>
        <taxon>50 kb inversion clade</taxon>
        <taxon>NPAAA clade</taxon>
        <taxon>indigoferoid/millettioid clade</taxon>
        <taxon>Phaseoleae</taxon>
        <taxon>Vigna</taxon>
    </lineage>
</organism>
<sequence>MAMAGTVKLAQASTSRPGEASRGSPWPSRTDGRLGDPLNFEQASVSPRRGKSRLSETCGGPCSKFTNSRLGGEDSPERETLAWARLLSLSDGLSEDAISLGYLCLLVA</sequence>
<evidence type="ECO:0000313" key="2">
    <source>
        <dbReference type="EMBL" id="QCD94641.1"/>
    </source>
</evidence>